<dbReference type="PANTHER" id="PTHR43133:SF8">
    <property type="entry name" value="RNA POLYMERASE SIGMA FACTOR HI_1459-RELATED"/>
    <property type="match status" value="1"/>
</dbReference>
<accession>A0A1G7VHP1</accession>
<dbReference type="InterPro" id="IPR013324">
    <property type="entry name" value="RNA_pol_sigma_r3/r4-like"/>
</dbReference>
<dbReference type="Gene3D" id="1.10.10.10">
    <property type="entry name" value="Winged helix-like DNA-binding domain superfamily/Winged helix DNA-binding domain"/>
    <property type="match status" value="1"/>
</dbReference>
<dbReference type="SUPFAM" id="SSF88946">
    <property type="entry name" value="Sigma2 domain of RNA polymerase sigma factors"/>
    <property type="match status" value="1"/>
</dbReference>
<dbReference type="InterPro" id="IPR007627">
    <property type="entry name" value="RNA_pol_sigma70_r2"/>
</dbReference>
<dbReference type="PANTHER" id="PTHR43133">
    <property type="entry name" value="RNA POLYMERASE ECF-TYPE SIGMA FACTO"/>
    <property type="match status" value="1"/>
</dbReference>
<gene>
    <name evidence="7" type="ORF">SAMN05443529_104130</name>
</gene>
<organism evidence="7 8">
    <name type="scientific">Desulfosporosinus hippei DSM 8344</name>
    <dbReference type="NCBI Taxonomy" id="1121419"/>
    <lineage>
        <taxon>Bacteria</taxon>
        <taxon>Bacillati</taxon>
        <taxon>Bacillota</taxon>
        <taxon>Clostridia</taxon>
        <taxon>Eubacteriales</taxon>
        <taxon>Desulfitobacteriaceae</taxon>
        <taxon>Desulfosporosinus</taxon>
    </lineage>
</organism>
<evidence type="ECO:0000259" key="6">
    <source>
        <dbReference type="Pfam" id="PF04542"/>
    </source>
</evidence>
<protein>
    <submittedName>
        <fullName evidence="7">RNA polymerase sigma-70 factor, ECF subfamily</fullName>
    </submittedName>
</protein>
<evidence type="ECO:0000256" key="1">
    <source>
        <dbReference type="ARBA" id="ARBA00010641"/>
    </source>
</evidence>
<keyword evidence="5" id="KW-0804">Transcription</keyword>
<dbReference type="GO" id="GO:0003677">
    <property type="term" value="F:DNA binding"/>
    <property type="evidence" value="ECO:0007669"/>
    <property type="project" value="UniProtKB-KW"/>
</dbReference>
<dbReference type="GO" id="GO:0006352">
    <property type="term" value="P:DNA-templated transcription initiation"/>
    <property type="evidence" value="ECO:0007669"/>
    <property type="project" value="InterPro"/>
</dbReference>
<evidence type="ECO:0000256" key="5">
    <source>
        <dbReference type="ARBA" id="ARBA00023163"/>
    </source>
</evidence>
<keyword evidence="3" id="KW-0731">Sigma factor</keyword>
<dbReference type="SUPFAM" id="SSF88659">
    <property type="entry name" value="Sigma3 and sigma4 domains of RNA polymerase sigma factors"/>
    <property type="match status" value="1"/>
</dbReference>
<keyword evidence="4" id="KW-0238">DNA-binding</keyword>
<keyword evidence="2" id="KW-0805">Transcription regulation</keyword>
<dbReference type="OrthoDB" id="9784984at2"/>
<dbReference type="Gene3D" id="1.10.1740.10">
    <property type="match status" value="1"/>
</dbReference>
<sequence>MAKINIQTIYEHNKQDVYSYLLSLTHNKSLSEDLTSDVFLGAIKSMPAFRGNSSIKTWLFSIARHKWYEHLRKGKKELAPEDFLRIYLSDDTTLETAVITKELVGRIYELLEQESVKSKDIVLMRVDGYSYFEIAQKHNISESSARVIDFRTKGRIRANLLKEGYISESDFL</sequence>
<reference evidence="8" key="1">
    <citation type="submission" date="2016-10" db="EMBL/GenBank/DDBJ databases">
        <authorList>
            <person name="Varghese N."/>
            <person name="Submissions S."/>
        </authorList>
    </citation>
    <scope>NUCLEOTIDE SEQUENCE [LARGE SCALE GENOMIC DNA]</scope>
    <source>
        <strain evidence="8">DSM 8344</strain>
    </source>
</reference>
<dbReference type="STRING" id="1121419.SAMN05443529_104130"/>
<comment type="similarity">
    <text evidence="1">Belongs to the sigma-70 factor family. ECF subfamily.</text>
</comment>
<dbReference type="InterPro" id="IPR013325">
    <property type="entry name" value="RNA_pol_sigma_r2"/>
</dbReference>
<evidence type="ECO:0000313" key="7">
    <source>
        <dbReference type="EMBL" id="SDG59352.1"/>
    </source>
</evidence>
<dbReference type="GO" id="GO:0016987">
    <property type="term" value="F:sigma factor activity"/>
    <property type="evidence" value="ECO:0007669"/>
    <property type="project" value="UniProtKB-KW"/>
</dbReference>
<evidence type="ECO:0000256" key="4">
    <source>
        <dbReference type="ARBA" id="ARBA00023125"/>
    </source>
</evidence>
<name>A0A1G7VHP1_9FIRM</name>
<evidence type="ECO:0000313" key="8">
    <source>
        <dbReference type="Proteomes" id="UP000198656"/>
    </source>
</evidence>
<dbReference type="AlphaFoldDB" id="A0A1G7VHP1"/>
<dbReference type="EMBL" id="FNCP01000004">
    <property type="protein sequence ID" value="SDG59352.1"/>
    <property type="molecule type" value="Genomic_DNA"/>
</dbReference>
<proteinExistence type="inferred from homology"/>
<keyword evidence="8" id="KW-1185">Reference proteome</keyword>
<dbReference type="Proteomes" id="UP000198656">
    <property type="component" value="Unassembled WGS sequence"/>
</dbReference>
<dbReference type="Pfam" id="PF04542">
    <property type="entry name" value="Sigma70_r2"/>
    <property type="match status" value="1"/>
</dbReference>
<dbReference type="NCBIfam" id="TIGR02937">
    <property type="entry name" value="sigma70-ECF"/>
    <property type="match status" value="1"/>
</dbReference>
<feature type="domain" description="RNA polymerase sigma-70 region 2" evidence="6">
    <location>
        <begin position="9"/>
        <end position="76"/>
    </location>
</feature>
<evidence type="ECO:0000256" key="2">
    <source>
        <dbReference type="ARBA" id="ARBA00023015"/>
    </source>
</evidence>
<dbReference type="InterPro" id="IPR014284">
    <property type="entry name" value="RNA_pol_sigma-70_dom"/>
</dbReference>
<dbReference type="InterPro" id="IPR036388">
    <property type="entry name" value="WH-like_DNA-bd_sf"/>
</dbReference>
<dbReference type="InterPro" id="IPR039425">
    <property type="entry name" value="RNA_pol_sigma-70-like"/>
</dbReference>
<dbReference type="RefSeq" id="WP_092330784.1">
    <property type="nucleotide sequence ID" value="NZ_FNCP01000004.1"/>
</dbReference>
<evidence type="ECO:0000256" key="3">
    <source>
        <dbReference type="ARBA" id="ARBA00023082"/>
    </source>
</evidence>